<evidence type="ECO:0000256" key="3">
    <source>
        <dbReference type="ARBA" id="ARBA00007931"/>
    </source>
</evidence>
<dbReference type="Proteomes" id="UP000677117">
    <property type="component" value="Chromosome"/>
</dbReference>
<dbReference type="RefSeq" id="WP_232736308.1">
    <property type="nucleotide sequence ID" value="NZ_CP076459.1"/>
</dbReference>
<proteinExistence type="inferred from homology"/>
<evidence type="ECO:0000256" key="7">
    <source>
        <dbReference type="ARBA" id="ARBA00022723"/>
    </source>
</evidence>
<feature type="transmembrane region" description="Helical" evidence="13">
    <location>
        <begin position="87"/>
        <end position="114"/>
    </location>
</feature>
<comment type="subcellular location">
    <subcellularLocation>
        <location evidence="2">Cell membrane</location>
        <topology evidence="2">Multi-pass membrane protein</topology>
    </subcellularLocation>
</comment>
<keyword evidence="5 14" id="KW-0645">Protease</keyword>
<evidence type="ECO:0000256" key="10">
    <source>
        <dbReference type="ARBA" id="ARBA00022989"/>
    </source>
</evidence>
<keyword evidence="7" id="KW-0479">Metal-binding</keyword>
<dbReference type="InterPro" id="IPR052348">
    <property type="entry name" value="Metallopeptidase_M50B"/>
</dbReference>
<evidence type="ECO:0000313" key="14">
    <source>
        <dbReference type="EMBL" id="QWQ31542.1"/>
    </source>
</evidence>
<evidence type="ECO:0000256" key="13">
    <source>
        <dbReference type="SAM" id="Phobius"/>
    </source>
</evidence>
<protein>
    <submittedName>
        <fullName evidence="14">Site-2 protease family protein</fullName>
    </submittedName>
</protein>
<dbReference type="InterPro" id="IPR044537">
    <property type="entry name" value="Rip2-like"/>
</dbReference>
<comment type="cofactor">
    <cofactor evidence="1">
        <name>Zn(2+)</name>
        <dbReference type="ChEBI" id="CHEBI:29105"/>
    </cofactor>
</comment>
<keyword evidence="9" id="KW-0862">Zinc</keyword>
<sequence>MILEIIVVLIVILLSMTIHEAMHAFMGYALGDNTAKEEGRLTLNPIRHIDPVMTILLPLIMVILHAPVFGGAKPVPFNPNRVRFGDWGAALVALSGPITNLIIAFIAFGVGVFSGVINNAGAVQPTIFGLIISTAVSVNLGFFVFNMLPIPPLDGSRILYAVAPDGVRGVMQKIEQNGILLVMIIVVLFSDVIGQVMSGCIQAILRVFMNIFGV</sequence>
<evidence type="ECO:0000256" key="12">
    <source>
        <dbReference type="ARBA" id="ARBA00023136"/>
    </source>
</evidence>
<evidence type="ECO:0000256" key="9">
    <source>
        <dbReference type="ARBA" id="ARBA00022833"/>
    </source>
</evidence>
<dbReference type="EMBL" id="CP076459">
    <property type="protein sequence ID" value="QWQ31542.1"/>
    <property type="molecule type" value="Genomic_DNA"/>
</dbReference>
<dbReference type="PANTHER" id="PTHR35864:SF1">
    <property type="entry name" value="ZINC METALLOPROTEASE YWHC-RELATED"/>
    <property type="match status" value="1"/>
</dbReference>
<reference evidence="14" key="1">
    <citation type="submission" date="2021-06" db="EMBL/GenBank/DDBJ databases">
        <title>An adapted protocol for Saccharibacteria cultivation: two new species join this phylum of Candidate Phyla Radiations.</title>
        <authorList>
            <person name="Ibrahim A."/>
            <person name="Maatouk M."/>
            <person name="Raoult D."/>
            <person name="Bittar F."/>
        </authorList>
    </citation>
    <scope>NUCLEOTIDE SEQUENCE</scope>
    <source>
        <strain evidence="14">IHU2</strain>
    </source>
</reference>
<dbReference type="GO" id="GO:0008237">
    <property type="term" value="F:metallopeptidase activity"/>
    <property type="evidence" value="ECO:0007669"/>
    <property type="project" value="UniProtKB-KW"/>
</dbReference>
<keyword evidence="8" id="KW-0378">Hydrolase</keyword>
<dbReference type="GO" id="GO:0006508">
    <property type="term" value="P:proteolysis"/>
    <property type="evidence" value="ECO:0007669"/>
    <property type="project" value="UniProtKB-KW"/>
</dbReference>
<evidence type="ECO:0000256" key="6">
    <source>
        <dbReference type="ARBA" id="ARBA00022692"/>
    </source>
</evidence>
<dbReference type="AlphaFoldDB" id="A0A8F1MAX6"/>
<feature type="transmembrane region" description="Helical" evidence="13">
    <location>
        <begin position="126"/>
        <end position="148"/>
    </location>
</feature>
<evidence type="ECO:0000256" key="4">
    <source>
        <dbReference type="ARBA" id="ARBA00022475"/>
    </source>
</evidence>
<evidence type="ECO:0000256" key="5">
    <source>
        <dbReference type="ARBA" id="ARBA00022670"/>
    </source>
</evidence>
<dbReference type="PANTHER" id="PTHR35864">
    <property type="entry name" value="ZINC METALLOPROTEASE MJ0611-RELATED"/>
    <property type="match status" value="1"/>
</dbReference>
<keyword evidence="15" id="KW-1185">Reference proteome</keyword>
<organism evidence="14 15">
    <name type="scientific">Candidatus Minimicrobia vallesae</name>
    <dbReference type="NCBI Taxonomy" id="2841264"/>
    <lineage>
        <taxon>Bacteria</taxon>
        <taxon>Candidatus Saccharimonadota</taxon>
        <taxon>Candidatus Saccharimonadota incertae sedis</taxon>
        <taxon>Candidatus Minimicrobia</taxon>
    </lineage>
</organism>
<keyword evidence="11" id="KW-0482">Metalloprotease</keyword>
<evidence type="ECO:0000256" key="2">
    <source>
        <dbReference type="ARBA" id="ARBA00004651"/>
    </source>
</evidence>
<keyword evidence="6 13" id="KW-0812">Transmembrane</keyword>
<dbReference type="CDD" id="cd06158">
    <property type="entry name" value="S2P-M50_like_1"/>
    <property type="match status" value="1"/>
</dbReference>
<feature type="transmembrane region" description="Helical" evidence="13">
    <location>
        <begin position="178"/>
        <end position="205"/>
    </location>
</feature>
<feature type="transmembrane region" description="Helical" evidence="13">
    <location>
        <begin position="55"/>
        <end position="75"/>
    </location>
</feature>
<keyword evidence="4" id="KW-1003">Cell membrane</keyword>
<evidence type="ECO:0000256" key="8">
    <source>
        <dbReference type="ARBA" id="ARBA00022801"/>
    </source>
</evidence>
<name>A0A8F1MAX6_9BACT</name>
<evidence type="ECO:0000313" key="15">
    <source>
        <dbReference type="Proteomes" id="UP000677117"/>
    </source>
</evidence>
<evidence type="ECO:0000256" key="11">
    <source>
        <dbReference type="ARBA" id="ARBA00023049"/>
    </source>
</evidence>
<dbReference type="GO" id="GO:0046872">
    <property type="term" value="F:metal ion binding"/>
    <property type="evidence" value="ECO:0007669"/>
    <property type="project" value="UniProtKB-KW"/>
</dbReference>
<evidence type="ECO:0000256" key="1">
    <source>
        <dbReference type="ARBA" id="ARBA00001947"/>
    </source>
</evidence>
<keyword evidence="10 13" id="KW-1133">Transmembrane helix</keyword>
<dbReference type="GO" id="GO:0005886">
    <property type="term" value="C:plasma membrane"/>
    <property type="evidence" value="ECO:0007669"/>
    <property type="project" value="UniProtKB-SubCell"/>
</dbReference>
<accession>A0A8F1MAX6</accession>
<dbReference type="KEGG" id="mvl:KOY49_00695"/>
<comment type="similarity">
    <text evidence="3">Belongs to the peptidase M50B family.</text>
</comment>
<keyword evidence="12 13" id="KW-0472">Membrane</keyword>
<gene>
    <name evidence="14" type="ORF">KOY49_00695</name>
</gene>